<sequence length="173" mass="19897">MKRIIIFTGIPLLLIIIFLFIYQFPEKISVVRTAVAFNDRNPDSLKNTSINIEGTIYRPLFRQHIFKGSIKIRGIKKTENYETLNTEVLKRKNGINMGNLIYNKTHNNPPQHANMLGIIWFDDSFLNISVLGTDMEDNQNEAIYIATGGTYEEGISTLRKMRDNYGSGFINFE</sequence>
<dbReference type="EMBL" id="LWMH01000002">
    <property type="protein sequence ID" value="KZS43584.1"/>
    <property type="molecule type" value="Genomic_DNA"/>
</dbReference>
<keyword evidence="1" id="KW-0812">Transmembrane</keyword>
<name>A0A163E3L8_9BACL</name>
<gene>
    <name evidence="2" type="ORF">AWU65_26130</name>
</gene>
<comment type="caution">
    <text evidence="2">The sequence shown here is derived from an EMBL/GenBank/DDBJ whole genome shotgun (WGS) entry which is preliminary data.</text>
</comment>
<dbReference type="OrthoDB" id="2623963at2"/>
<dbReference type="GeneID" id="97554922"/>
<protein>
    <submittedName>
        <fullName evidence="2">Uncharacterized protein</fullName>
    </submittedName>
</protein>
<keyword evidence="3" id="KW-1185">Reference proteome</keyword>
<evidence type="ECO:0000313" key="2">
    <source>
        <dbReference type="EMBL" id="KZS43584.1"/>
    </source>
</evidence>
<proteinExistence type="predicted"/>
<dbReference type="RefSeq" id="WP_063479967.1">
    <property type="nucleotide sequence ID" value="NZ_CP147845.1"/>
</dbReference>
<accession>A0A163E3L8</accession>
<organism evidence="2 3">
    <name type="scientific">Paenibacillus glucanolyticus</name>
    <dbReference type="NCBI Taxonomy" id="59843"/>
    <lineage>
        <taxon>Bacteria</taxon>
        <taxon>Bacillati</taxon>
        <taxon>Bacillota</taxon>
        <taxon>Bacilli</taxon>
        <taxon>Bacillales</taxon>
        <taxon>Paenibacillaceae</taxon>
        <taxon>Paenibacillus</taxon>
    </lineage>
</organism>
<dbReference type="Proteomes" id="UP000076796">
    <property type="component" value="Unassembled WGS sequence"/>
</dbReference>
<evidence type="ECO:0000256" key="1">
    <source>
        <dbReference type="SAM" id="Phobius"/>
    </source>
</evidence>
<feature type="transmembrane region" description="Helical" evidence="1">
    <location>
        <begin position="5"/>
        <end position="24"/>
    </location>
</feature>
<dbReference type="AlphaFoldDB" id="A0A163E3L8"/>
<evidence type="ECO:0000313" key="3">
    <source>
        <dbReference type="Proteomes" id="UP000076796"/>
    </source>
</evidence>
<keyword evidence="1" id="KW-1133">Transmembrane helix</keyword>
<reference evidence="2" key="1">
    <citation type="journal article" date="2016" name="Genome Announc.">
        <title>Draft genomes of two strains of Paenibacillus glucanolyticus with capability to degrade lignocellulose.</title>
        <authorList>
            <person name="Mathews S.L."/>
            <person name="Pawlak J."/>
            <person name="Grunden A.M."/>
        </authorList>
    </citation>
    <scope>NUCLEOTIDE SEQUENCE [LARGE SCALE GENOMIC DNA]</scope>
    <source>
        <strain evidence="2">SLM1</strain>
    </source>
</reference>
<keyword evidence="1" id="KW-0472">Membrane</keyword>